<reference evidence="1 2" key="1">
    <citation type="submission" date="2024-04" db="EMBL/GenBank/DDBJ databases">
        <authorList>
            <person name="Fracassetti M."/>
        </authorList>
    </citation>
    <scope>NUCLEOTIDE SEQUENCE [LARGE SCALE GENOMIC DNA]</scope>
</reference>
<sequence>MRKGRSSYWIWASLFEARKALDLGMIRIIGDGADTWFDRDPWIPTVEGHRISSPDVPHFRVKDWMEEDSQNWNWNLIHNHCSGTDSEVISRVQIGTPNSKDKWVWKFTTNGGFSVRSAYHGVRNHARQSSHHPTRTSISPLLKTLGSDFGLLSFLPRYGFLFGDA</sequence>
<proteinExistence type="predicted"/>
<organism evidence="1 2">
    <name type="scientific">Linum trigynum</name>
    <dbReference type="NCBI Taxonomy" id="586398"/>
    <lineage>
        <taxon>Eukaryota</taxon>
        <taxon>Viridiplantae</taxon>
        <taxon>Streptophyta</taxon>
        <taxon>Embryophyta</taxon>
        <taxon>Tracheophyta</taxon>
        <taxon>Spermatophyta</taxon>
        <taxon>Magnoliopsida</taxon>
        <taxon>eudicotyledons</taxon>
        <taxon>Gunneridae</taxon>
        <taxon>Pentapetalae</taxon>
        <taxon>rosids</taxon>
        <taxon>fabids</taxon>
        <taxon>Malpighiales</taxon>
        <taxon>Linaceae</taxon>
        <taxon>Linum</taxon>
    </lineage>
</organism>
<dbReference type="Proteomes" id="UP001497516">
    <property type="component" value="Chromosome 4"/>
</dbReference>
<name>A0AAV2EDS4_9ROSI</name>
<gene>
    <name evidence="1" type="ORF">LTRI10_LOCUS25298</name>
</gene>
<evidence type="ECO:0000313" key="2">
    <source>
        <dbReference type="Proteomes" id="UP001497516"/>
    </source>
</evidence>
<accession>A0AAV2EDS4</accession>
<protein>
    <submittedName>
        <fullName evidence="1">Uncharacterized protein</fullName>
    </submittedName>
</protein>
<keyword evidence="2" id="KW-1185">Reference proteome</keyword>
<evidence type="ECO:0000313" key="1">
    <source>
        <dbReference type="EMBL" id="CAL1384064.1"/>
    </source>
</evidence>
<dbReference type="AlphaFoldDB" id="A0AAV2EDS4"/>
<dbReference type="EMBL" id="OZ034817">
    <property type="protein sequence ID" value="CAL1384064.1"/>
    <property type="molecule type" value="Genomic_DNA"/>
</dbReference>